<keyword evidence="2 4" id="KW-0808">Transferase</keyword>
<reference evidence="4 5" key="1">
    <citation type="submission" date="2018-08" db="EMBL/GenBank/DDBJ databases">
        <title>Sequencing the genomes of 1000 actinobacteria strains.</title>
        <authorList>
            <person name="Klenk H.-P."/>
        </authorList>
    </citation>
    <scope>NUCLEOTIDE SEQUENCE [LARGE SCALE GENOMIC DNA]</scope>
    <source>
        <strain evidence="4 5">DSM 43927</strain>
    </source>
</reference>
<evidence type="ECO:0000259" key="3">
    <source>
        <dbReference type="Pfam" id="PF13439"/>
    </source>
</evidence>
<dbReference type="Pfam" id="PF13692">
    <property type="entry name" value="Glyco_trans_1_4"/>
    <property type="match status" value="1"/>
</dbReference>
<dbReference type="RefSeq" id="WP_116023163.1">
    <property type="nucleotide sequence ID" value="NZ_QTTT01000001.1"/>
</dbReference>
<name>A0A3D9SP26_9ACTN</name>
<dbReference type="InterPro" id="IPR050194">
    <property type="entry name" value="Glycosyltransferase_grp1"/>
</dbReference>
<dbReference type="SUPFAM" id="SSF53756">
    <property type="entry name" value="UDP-Glycosyltransferase/glycogen phosphorylase"/>
    <property type="match status" value="1"/>
</dbReference>
<keyword evidence="1" id="KW-0328">Glycosyltransferase</keyword>
<dbReference type="PANTHER" id="PTHR45947:SF3">
    <property type="entry name" value="SULFOQUINOVOSYL TRANSFERASE SQD2"/>
    <property type="match status" value="1"/>
</dbReference>
<organism evidence="4 5">
    <name type="scientific">Thermomonospora umbrina</name>
    <dbReference type="NCBI Taxonomy" id="111806"/>
    <lineage>
        <taxon>Bacteria</taxon>
        <taxon>Bacillati</taxon>
        <taxon>Actinomycetota</taxon>
        <taxon>Actinomycetes</taxon>
        <taxon>Streptosporangiales</taxon>
        <taxon>Thermomonosporaceae</taxon>
        <taxon>Thermomonospora</taxon>
    </lineage>
</organism>
<evidence type="ECO:0000313" key="5">
    <source>
        <dbReference type="Proteomes" id="UP000256661"/>
    </source>
</evidence>
<evidence type="ECO:0000256" key="2">
    <source>
        <dbReference type="ARBA" id="ARBA00022679"/>
    </source>
</evidence>
<feature type="domain" description="Glycosyltransferase subfamily 4-like N-terminal" evidence="3">
    <location>
        <begin position="17"/>
        <end position="176"/>
    </location>
</feature>
<accession>A0A3D9SP26</accession>
<dbReference type="PANTHER" id="PTHR45947">
    <property type="entry name" value="SULFOQUINOVOSYL TRANSFERASE SQD2"/>
    <property type="match status" value="1"/>
</dbReference>
<dbReference type="InterPro" id="IPR028098">
    <property type="entry name" value="Glyco_trans_4-like_N"/>
</dbReference>
<comment type="caution">
    <text evidence="4">The sequence shown here is derived from an EMBL/GenBank/DDBJ whole genome shotgun (WGS) entry which is preliminary data.</text>
</comment>
<keyword evidence="5" id="KW-1185">Reference proteome</keyword>
<gene>
    <name evidence="4" type="ORF">DFJ69_3186</name>
</gene>
<protein>
    <submittedName>
        <fullName evidence="4">Glycosyltransferase involved in cell wall biosynthesis</fullName>
    </submittedName>
</protein>
<dbReference type="GO" id="GO:1901137">
    <property type="term" value="P:carbohydrate derivative biosynthetic process"/>
    <property type="evidence" value="ECO:0007669"/>
    <property type="project" value="UniProtKB-ARBA"/>
</dbReference>
<dbReference type="Pfam" id="PF13439">
    <property type="entry name" value="Glyco_transf_4"/>
    <property type="match status" value="1"/>
</dbReference>
<dbReference type="OrthoDB" id="193659at2"/>
<dbReference type="Proteomes" id="UP000256661">
    <property type="component" value="Unassembled WGS sequence"/>
</dbReference>
<dbReference type="AlphaFoldDB" id="A0A3D9SP26"/>
<evidence type="ECO:0000313" key="4">
    <source>
        <dbReference type="EMBL" id="REE97712.1"/>
    </source>
</evidence>
<dbReference type="EMBL" id="QTTT01000001">
    <property type="protein sequence ID" value="REE97712.1"/>
    <property type="molecule type" value="Genomic_DNA"/>
</dbReference>
<sequence>MNGLPRVLHVTQPTTAGVAAYVADVCVDQRARGWHVAVACPDVGDLPERLAGLGIAQFPWEAGRRPGLRTLDEARRLRRLVQTFRPDIVHLHSSKAGLAGRLWPGLTRKGHRPLVVFQPHGWSWQAVGRPSLWWERLAARRTDLLVCVGSGEAWQGLAARIRGPYRVVRNGVDLTRFRPADAEEKARARTRLGVGQDVPLAVCVGRVTRQKGQDVLLAAWPRIKAECPRAELAIVGDGDRLAKARRKGGPGVRFTYAVDDPRNWYAAADVVVLPSRWEGLSLTSLEAMAMGRPVVASDIPGLAEVVGPGAGALVPSEDVRALSEAVRERLTDPVLAADEGTMAGRLALGCDAADGFAQLAALVAEAAGLPAAVPEEEVPAVAGEPSIRR</sequence>
<evidence type="ECO:0000256" key="1">
    <source>
        <dbReference type="ARBA" id="ARBA00022676"/>
    </source>
</evidence>
<dbReference type="GO" id="GO:0016758">
    <property type="term" value="F:hexosyltransferase activity"/>
    <property type="evidence" value="ECO:0007669"/>
    <property type="project" value="TreeGrafter"/>
</dbReference>
<proteinExistence type="predicted"/>
<dbReference type="Gene3D" id="3.40.50.2000">
    <property type="entry name" value="Glycogen Phosphorylase B"/>
    <property type="match status" value="2"/>
</dbReference>